<protein>
    <submittedName>
        <fullName evidence="2">Uncharacterized protein</fullName>
    </submittedName>
</protein>
<name>A0A484MN86_9ASTE</name>
<proteinExistence type="predicted"/>
<dbReference type="EMBL" id="OOIL02004123">
    <property type="protein sequence ID" value="VFQ90443.1"/>
    <property type="molecule type" value="Genomic_DNA"/>
</dbReference>
<dbReference type="Proteomes" id="UP000595140">
    <property type="component" value="Unassembled WGS sequence"/>
</dbReference>
<evidence type="ECO:0000256" key="1">
    <source>
        <dbReference type="SAM" id="MobiDB-lite"/>
    </source>
</evidence>
<evidence type="ECO:0000313" key="3">
    <source>
        <dbReference type="Proteomes" id="UP000595140"/>
    </source>
</evidence>
<organism evidence="2 3">
    <name type="scientific">Cuscuta campestris</name>
    <dbReference type="NCBI Taxonomy" id="132261"/>
    <lineage>
        <taxon>Eukaryota</taxon>
        <taxon>Viridiplantae</taxon>
        <taxon>Streptophyta</taxon>
        <taxon>Embryophyta</taxon>
        <taxon>Tracheophyta</taxon>
        <taxon>Spermatophyta</taxon>
        <taxon>Magnoliopsida</taxon>
        <taxon>eudicotyledons</taxon>
        <taxon>Gunneridae</taxon>
        <taxon>Pentapetalae</taxon>
        <taxon>asterids</taxon>
        <taxon>lamiids</taxon>
        <taxon>Solanales</taxon>
        <taxon>Convolvulaceae</taxon>
        <taxon>Cuscuteae</taxon>
        <taxon>Cuscuta</taxon>
        <taxon>Cuscuta subgen. Grammica</taxon>
        <taxon>Cuscuta sect. Cleistogrammica</taxon>
    </lineage>
</organism>
<gene>
    <name evidence="2" type="ORF">CCAM_LOCUS32219</name>
</gene>
<sequence>MTPVTIVVPLSASIAITLPGGRIITISAAKNGSPATRVPAVWSAMVTAAAVLSAGEAAAVSTRQQRGATGSAQGVRFRSRREGPTGPGENSEWDPEIGGTRHGGIDIVQPIRNISEILTICGHGSGSLNGGTKLVLELHGTSMFVVVKQVMNHRLECRGSGYRGENQIRNFISNCGENPALEDGIKLEPFIIIVGERDDGAVEITRD</sequence>
<reference evidence="2 3" key="1">
    <citation type="submission" date="2018-04" db="EMBL/GenBank/DDBJ databases">
        <authorList>
            <person name="Vogel A."/>
        </authorList>
    </citation>
    <scope>NUCLEOTIDE SEQUENCE [LARGE SCALE GENOMIC DNA]</scope>
</reference>
<feature type="region of interest" description="Disordered" evidence="1">
    <location>
        <begin position="62"/>
        <end position="102"/>
    </location>
</feature>
<feature type="compositionally biased region" description="Polar residues" evidence="1">
    <location>
        <begin position="62"/>
        <end position="72"/>
    </location>
</feature>
<accession>A0A484MN86</accession>
<evidence type="ECO:0000313" key="2">
    <source>
        <dbReference type="EMBL" id="VFQ90443.1"/>
    </source>
</evidence>
<dbReference type="AlphaFoldDB" id="A0A484MN86"/>
<keyword evidence="3" id="KW-1185">Reference proteome</keyword>